<feature type="domain" description="Peptidase M20 dimerisation" evidence="4">
    <location>
        <begin position="202"/>
        <end position="358"/>
    </location>
</feature>
<dbReference type="RefSeq" id="WP_204066265.1">
    <property type="nucleotide sequence ID" value="NZ_BOOJ01000037.1"/>
</dbReference>
<organism evidence="5 6">
    <name type="scientific">Planobispora siamensis</name>
    <dbReference type="NCBI Taxonomy" id="936338"/>
    <lineage>
        <taxon>Bacteria</taxon>
        <taxon>Bacillati</taxon>
        <taxon>Actinomycetota</taxon>
        <taxon>Actinomycetes</taxon>
        <taxon>Streptosporangiales</taxon>
        <taxon>Streptosporangiaceae</taxon>
        <taxon>Planobispora</taxon>
    </lineage>
</organism>
<keyword evidence="3" id="KW-0378">Hydrolase</keyword>
<evidence type="ECO:0000313" key="5">
    <source>
        <dbReference type="EMBL" id="GIH94137.1"/>
    </source>
</evidence>
<dbReference type="Pfam" id="PF01546">
    <property type="entry name" value="Peptidase_M20"/>
    <property type="match status" value="1"/>
</dbReference>
<evidence type="ECO:0000256" key="2">
    <source>
        <dbReference type="ARBA" id="ARBA00022723"/>
    </source>
</evidence>
<keyword evidence="2" id="KW-0479">Metal-binding</keyword>
<comment type="caution">
    <text evidence="5">The sequence shown here is derived from an EMBL/GenBank/DDBJ whole genome shotgun (WGS) entry which is preliminary data.</text>
</comment>
<evidence type="ECO:0000256" key="3">
    <source>
        <dbReference type="ARBA" id="ARBA00022801"/>
    </source>
</evidence>
<proteinExistence type="predicted"/>
<dbReference type="GO" id="GO:0008233">
    <property type="term" value="F:peptidase activity"/>
    <property type="evidence" value="ECO:0007669"/>
    <property type="project" value="UniProtKB-KW"/>
</dbReference>
<dbReference type="Proteomes" id="UP000619788">
    <property type="component" value="Unassembled WGS sequence"/>
</dbReference>
<dbReference type="PANTHER" id="PTHR43270">
    <property type="entry name" value="BETA-ALA-HIS DIPEPTIDASE"/>
    <property type="match status" value="1"/>
</dbReference>
<dbReference type="Gene3D" id="3.30.70.360">
    <property type="match status" value="1"/>
</dbReference>
<reference evidence="5 6" key="1">
    <citation type="submission" date="2021-01" db="EMBL/GenBank/DDBJ databases">
        <title>Whole genome shotgun sequence of Planobispora siamensis NBRC 107568.</title>
        <authorList>
            <person name="Komaki H."/>
            <person name="Tamura T."/>
        </authorList>
    </citation>
    <scope>NUCLEOTIDE SEQUENCE [LARGE SCALE GENOMIC DNA]</scope>
    <source>
        <strain evidence="5 6">NBRC 107568</strain>
    </source>
</reference>
<dbReference type="PANTHER" id="PTHR43270:SF12">
    <property type="entry name" value="SUCCINYL-DIAMINOPIMELATE DESUCCINYLASE"/>
    <property type="match status" value="1"/>
</dbReference>
<dbReference type="InterPro" id="IPR051458">
    <property type="entry name" value="Cyt/Met_Dipeptidase"/>
</dbReference>
<dbReference type="GO" id="GO:0006508">
    <property type="term" value="P:proteolysis"/>
    <property type="evidence" value="ECO:0007669"/>
    <property type="project" value="UniProtKB-KW"/>
</dbReference>
<dbReference type="SUPFAM" id="SSF53187">
    <property type="entry name" value="Zn-dependent exopeptidases"/>
    <property type="match status" value="1"/>
</dbReference>
<protein>
    <submittedName>
        <fullName evidence="5">Peptidase</fullName>
    </submittedName>
</protein>
<evidence type="ECO:0000256" key="1">
    <source>
        <dbReference type="ARBA" id="ARBA00022670"/>
    </source>
</evidence>
<dbReference type="AlphaFoldDB" id="A0A8J3SJL3"/>
<evidence type="ECO:0000313" key="6">
    <source>
        <dbReference type="Proteomes" id="UP000619788"/>
    </source>
</evidence>
<dbReference type="Gene3D" id="3.40.630.10">
    <property type="entry name" value="Zn peptidases"/>
    <property type="match status" value="1"/>
</dbReference>
<keyword evidence="6" id="KW-1185">Reference proteome</keyword>
<gene>
    <name evidence="5" type="ORF">Psi01_47670</name>
</gene>
<dbReference type="EMBL" id="BOOJ01000037">
    <property type="protein sequence ID" value="GIH94137.1"/>
    <property type="molecule type" value="Genomic_DNA"/>
</dbReference>
<dbReference type="Pfam" id="PF07687">
    <property type="entry name" value="M20_dimer"/>
    <property type="match status" value="1"/>
</dbReference>
<sequence length="473" mass="51790">MIHPAASPVRAFLDDHSDRFLDELAAWVRIPSVSAVAEHEADLVRSARWLAACLSESGFPRVEELDAGGPPAVFAHWPCEDPGAPTVLVYSHHDVRAVKDEEWEETSPFEPVRRLGHVYGRGTSDAKGQLLCHVWALRAHLAVTGRRCPAVDLKLLVEGEEEIGSPHLADLLKQHAELLAADVVILTDTMTWSVQEAAVCTAVRGMVSAHLEVRGPLRDVHSGLVSGAAPNPLTELCRLIGRLHDEHGRITLPGFYDTVTRPTDEQRARLAEIPFDPDDWIRRTQTRAICGEEGYSVLERVWMRPSVEVDALIGGDPEGTSRGVIPAVASADLIFHTVPGQRVEQVEQQLRQWVTDHIGDHVDYELTFSPTNSEPYATPPDHPALAVLEQALARTVNRPAHRMRNGGNAPAELLSQTLDAPVLFFGTGLPEDHWHDSDEKADVQALLNGAETLAHLLADLPRAMEDDGGDPPG</sequence>
<keyword evidence="1" id="KW-0645">Protease</keyword>
<dbReference type="GO" id="GO:0046872">
    <property type="term" value="F:metal ion binding"/>
    <property type="evidence" value="ECO:0007669"/>
    <property type="project" value="UniProtKB-KW"/>
</dbReference>
<name>A0A8J3SJL3_9ACTN</name>
<dbReference type="InterPro" id="IPR002933">
    <property type="entry name" value="Peptidase_M20"/>
</dbReference>
<dbReference type="InterPro" id="IPR011650">
    <property type="entry name" value="Peptidase_M20_dimer"/>
</dbReference>
<accession>A0A8J3SJL3</accession>
<evidence type="ECO:0000259" key="4">
    <source>
        <dbReference type="Pfam" id="PF07687"/>
    </source>
</evidence>